<keyword evidence="8" id="KW-1185">Reference proteome</keyword>
<gene>
    <name evidence="7" type="ORF">M569_06677</name>
</gene>
<dbReference type="Proteomes" id="UP000015453">
    <property type="component" value="Unassembled WGS sequence"/>
</dbReference>
<dbReference type="SMART" id="SM00360">
    <property type="entry name" value="RRM"/>
    <property type="match status" value="2"/>
</dbReference>
<dbReference type="PROSITE" id="PS50158">
    <property type="entry name" value="ZF_CCHC"/>
    <property type="match status" value="1"/>
</dbReference>
<feature type="domain" description="CCHC-type" evidence="6">
    <location>
        <begin position="299"/>
        <end position="314"/>
    </location>
</feature>
<evidence type="ECO:0000259" key="6">
    <source>
        <dbReference type="PROSITE" id="PS50158"/>
    </source>
</evidence>
<feature type="domain" description="RRM" evidence="5">
    <location>
        <begin position="190"/>
        <end position="266"/>
    </location>
</feature>
<name>S8CMZ6_9LAMI</name>
<dbReference type="Pfam" id="PF00076">
    <property type="entry name" value="RRM_1"/>
    <property type="match status" value="2"/>
</dbReference>
<sequence>MVLSRKKRKQKIRASKAQLIMALKDTSEFFVNDLANFNGDDSKTTVSLKNSPDQSPQGSRISKREKRRLKVKQDDSEVSNVGGNSFEELKREVEPHTKVYVGGIPYYSTEDDIKSYFEHCGSIKNIDCMRFEDSGKFRGIAIITFKIEAAAKRALGLDGSEMGGFFLKIQPFKYGNRSSNFSPSVTEGYRRIYVGNLAWDTTEGDLRKQFSDFKVTSVRLGKDRVTGEFKGYAHVDFADEASFFAALKLDQSVMGGRPIRISCAVTAKKDRETDLQEAKKMKNKNDKVVGSSKVKRRTCYECGEKGHLSSSCPR</sequence>
<evidence type="ECO:0000259" key="5">
    <source>
        <dbReference type="PROSITE" id="PS50102"/>
    </source>
</evidence>
<keyword evidence="2" id="KW-0862">Zinc</keyword>
<feature type="non-terminal residue" evidence="7">
    <location>
        <position position="314"/>
    </location>
</feature>
<dbReference type="EMBL" id="AUSU01002783">
    <property type="protein sequence ID" value="EPS68100.1"/>
    <property type="molecule type" value="Genomic_DNA"/>
</dbReference>
<feature type="compositionally biased region" description="Basic residues" evidence="4">
    <location>
        <begin position="61"/>
        <end position="70"/>
    </location>
</feature>
<dbReference type="AlphaFoldDB" id="S8CMZ6"/>
<dbReference type="PANTHER" id="PTHR23236">
    <property type="entry name" value="EUKARYOTIC TRANSLATION INITIATION FACTOR 4B/4H"/>
    <property type="match status" value="1"/>
</dbReference>
<dbReference type="InterPro" id="IPR000504">
    <property type="entry name" value="RRM_dom"/>
</dbReference>
<evidence type="ECO:0000256" key="1">
    <source>
        <dbReference type="ARBA" id="ARBA00022884"/>
    </source>
</evidence>
<dbReference type="SMART" id="SM00343">
    <property type="entry name" value="ZnF_C2HC"/>
    <property type="match status" value="1"/>
</dbReference>
<protein>
    <submittedName>
        <fullName evidence="7">Uncharacterized protein</fullName>
    </submittedName>
</protein>
<proteinExistence type="predicted"/>
<dbReference type="InterPro" id="IPR034361">
    <property type="entry name" value="PHIP1_RRM1"/>
</dbReference>
<dbReference type="InterPro" id="IPR012677">
    <property type="entry name" value="Nucleotide-bd_a/b_plait_sf"/>
</dbReference>
<dbReference type="Gene3D" id="3.30.70.330">
    <property type="match status" value="2"/>
</dbReference>
<feature type="region of interest" description="Disordered" evidence="4">
    <location>
        <begin position="41"/>
        <end position="80"/>
    </location>
</feature>
<dbReference type="SUPFAM" id="SSF57756">
    <property type="entry name" value="Retrovirus zinc finger-like domains"/>
    <property type="match status" value="1"/>
</dbReference>
<dbReference type="InterPro" id="IPR001878">
    <property type="entry name" value="Znf_CCHC"/>
</dbReference>
<feature type="domain" description="RRM" evidence="5">
    <location>
        <begin position="97"/>
        <end position="174"/>
    </location>
</feature>
<keyword evidence="2" id="KW-0863">Zinc-finger</keyword>
<dbReference type="OrthoDB" id="439808at2759"/>
<evidence type="ECO:0000256" key="2">
    <source>
        <dbReference type="PROSITE-ProRule" id="PRU00047"/>
    </source>
</evidence>
<dbReference type="GO" id="GO:0008270">
    <property type="term" value="F:zinc ion binding"/>
    <property type="evidence" value="ECO:0007669"/>
    <property type="project" value="UniProtKB-KW"/>
</dbReference>
<feature type="compositionally biased region" description="Polar residues" evidence="4">
    <location>
        <begin position="44"/>
        <end position="60"/>
    </location>
</feature>
<dbReference type="InterPro" id="IPR036875">
    <property type="entry name" value="Znf_CCHC_sf"/>
</dbReference>
<dbReference type="InterPro" id="IPR035979">
    <property type="entry name" value="RBD_domain_sf"/>
</dbReference>
<comment type="caution">
    <text evidence="7">The sequence shown here is derived from an EMBL/GenBank/DDBJ whole genome shotgun (WGS) entry which is preliminary data.</text>
</comment>
<dbReference type="PROSITE" id="PS50102">
    <property type="entry name" value="RRM"/>
    <property type="match status" value="2"/>
</dbReference>
<dbReference type="SUPFAM" id="SSF54928">
    <property type="entry name" value="RNA-binding domain, RBD"/>
    <property type="match status" value="2"/>
</dbReference>
<dbReference type="CDD" id="cd12271">
    <property type="entry name" value="RRM1_PHIP1"/>
    <property type="match status" value="1"/>
</dbReference>
<organism evidence="7 8">
    <name type="scientific">Genlisea aurea</name>
    <dbReference type="NCBI Taxonomy" id="192259"/>
    <lineage>
        <taxon>Eukaryota</taxon>
        <taxon>Viridiplantae</taxon>
        <taxon>Streptophyta</taxon>
        <taxon>Embryophyta</taxon>
        <taxon>Tracheophyta</taxon>
        <taxon>Spermatophyta</taxon>
        <taxon>Magnoliopsida</taxon>
        <taxon>eudicotyledons</taxon>
        <taxon>Gunneridae</taxon>
        <taxon>Pentapetalae</taxon>
        <taxon>asterids</taxon>
        <taxon>lamiids</taxon>
        <taxon>Lamiales</taxon>
        <taxon>Lentibulariaceae</taxon>
        <taxon>Genlisea</taxon>
    </lineage>
</organism>
<reference evidence="7 8" key="1">
    <citation type="journal article" date="2013" name="BMC Genomics">
        <title>The miniature genome of a carnivorous plant Genlisea aurea contains a low number of genes and short non-coding sequences.</title>
        <authorList>
            <person name="Leushkin E.V."/>
            <person name="Sutormin R.A."/>
            <person name="Nabieva E.R."/>
            <person name="Penin A.A."/>
            <person name="Kondrashov A.S."/>
            <person name="Logacheva M.D."/>
        </authorList>
    </citation>
    <scope>NUCLEOTIDE SEQUENCE [LARGE SCALE GENOMIC DNA]</scope>
</reference>
<dbReference type="Gene3D" id="4.10.60.10">
    <property type="entry name" value="Zinc finger, CCHC-type"/>
    <property type="match status" value="1"/>
</dbReference>
<evidence type="ECO:0000256" key="3">
    <source>
        <dbReference type="PROSITE-ProRule" id="PRU00176"/>
    </source>
</evidence>
<evidence type="ECO:0000256" key="4">
    <source>
        <dbReference type="SAM" id="MobiDB-lite"/>
    </source>
</evidence>
<keyword evidence="2" id="KW-0479">Metal-binding</keyword>
<dbReference type="GO" id="GO:0003723">
    <property type="term" value="F:RNA binding"/>
    <property type="evidence" value="ECO:0007669"/>
    <property type="project" value="UniProtKB-UniRule"/>
</dbReference>
<evidence type="ECO:0000313" key="8">
    <source>
        <dbReference type="Proteomes" id="UP000015453"/>
    </source>
</evidence>
<accession>S8CMZ6</accession>
<dbReference type="PANTHER" id="PTHR23236:SF24">
    <property type="entry name" value="PHRAGMOPLASTIN INTERACTING PROTEIN 1"/>
    <property type="match status" value="1"/>
</dbReference>
<dbReference type="Pfam" id="PF00098">
    <property type="entry name" value="zf-CCHC"/>
    <property type="match status" value="1"/>
</dbReference>
<evidence type="ECO:0000313" key="7">
    <source>
        <dbReference type="EMBL" id="EPS68100.1"/>
    </source>
</evidence>
<keyword evidence="1 3" id="KW-0694">RNA-binding</keyword>